<keyword evidence="8" id="KW-0547">Nucleotide-binding</keyword>
<evidence type="ECO:0000256" key="1">
    <source>
        <dbReference type="ARBA" id="ARBA00000085"/>
    </source>
</evidence>
<evidence type="ECO:0000256" key="14">
    <source>
        <dbReference type="SAM" id="Coils"/>
    </source>
</evidence>
<evidence type="ECO:0000313" key="18">
    <source>
        <dbReference type="EMBL" id="HJG87325.1"/>
    </source>
</evidence>
<organism evidence="18 19">
    <name type="scientific">Pseudoflavonifractor capillosus</name>
    <dbReference type="NCBI Taxonomy" id="106588"/>
    <lineage>
        <taxon>Bacteria</taxon>
        <taxon>Bacillati</taxon>
        <taxon>Bacillota</taxon>
        <taxon>Clostridia</taxon>
        <taxon>Eubacteriales</taxon>
        <taxon>Oscillospiraceae</taxon>
        <taxon>Pseudoflavonifractor</taxon>
    </lineage>
</organism>
<keyword evidence="5" id="KW-0597">Phosphoprotein</keyword>
<evidence type="ECO:0000256" key="15">
    <source>
        <dbReference type="SAM" id="MobiDB-lite"/>
    </source>
</evidence>
<feature type="transmembrane region" description="Helical" evidence="16">
    <location>
        <begin position="312"/>
        <end position="338"/>
    </location>
</feature>
<gene>
    <name evidence="18" type="ORF">K8V01_09935</name>
</gene>
<sequence length="714" mass="79591">MRSLNFNPVSRVGVFLLTMVVLAAALLSGLVTAANWDDLWTGGDYYNSATAHEDMYADLNQVEQLVDLLLRERWTGDLSYLEEQQLSGLQERLSAGNTNFRYQVHDQSGALLASNLNGASLEDSAGAQITTAATLTYGDDLAYDDYTYYAEDLDRYVRMVRTEDGYVTCDPADSAGYYNAYGYYSDGYDFEGYDSSFDTRIKREELVIQAGIASPMAVSDRYSQSRVAYTQLQGRLPYVALAALVFSLLSLAGIRSLLLDCCRRREDGSVPLTWQERIPYDVYLLADFFLAAALLSAGDQVSYVYNQGNTRLYVMAGLAVFVMAGAALILGLLMTTAVRLKNHTLLRSMLLWRLLSGLVHGLSKMVHGWSMSRRTVTLFLLYLLGTLLTGLTVVLIPVYQGFVLWCLCRWARQWRAIRAGTAEIVGGSPETKIDTRGMYRDLREHAEQLNDLGAAVSAAVDQRMQSERFKAELITNVSHDLKTPLTSIINYVDLLKKEPLDNPKAVEYLEVLDRKSQRLKKLTEDLVEASKASTGNLPVSLERLGIVQFVGQALGEYEERFQAHNLTAVPTLPQDELFIWADGRHLWRVIDNLFSNCCKYALEGTRIYLDVTRWEGMVTLSVKNISRQQLNIPPERLMERFVRGEESRTTEGSGLGLSIARSLTELQGGTFRLDIDGDLFKAAVSFPEAVALPEPVPDLPSEPENGPGSLDHSA</sequence>
<dbReference type="SMART" id="SM00387">
    <property type="entry name" value="HATPase_c"/>
    <property type="match status" value="1"/>
</dbReference>
<keyword evidence="11 16" id="KW-1133">Transmembrane helix</keyword>
<feature type="transmembrane region" description="Helical" evidence="16">
    <location>
        <begin position="236"/>
        <end position="258"/>
    </location>
</feature>
<evidence type="ECO:0000256" key="13">
    <source>
        <dbReference type="ARBA" id="ARBA00023136"/>
    </source>
</evidence>
<dbReference type="InterPro" id="IPR003661">
    <property type="entry name" value="HisK_dim/P_dom"/>
</dbReference>
<dbReference type="PANTHER" id="PTHR45528">
    <property type="entry name" value="SENSOR HISTIDINE KINASE CPXA"/>
    <property type="match status" value="1"/>
</dbReference>
<dbReference type="Pfam" id="PF02518">
    <property type="entry name" value="HATPase_c"/>
    <property type="match status" value="1"/>
</dbReference>
<feature type="transmembrane region" description="Helical" evidence="16">
    <location>
        <begin position="379"/>
        <end position="408"/>
    </location>
</feature>
<feature type="domain" description="Histidine kinase" evidence="17">
    <location>
        <begin position="476"/>
        <end position="690"/>
    </location>
</feature>
<dbReference type="Gene3D" id="3.30.565.10">
    <property type="entry name" value="Histidine kinase-like ATPase, C-terminal domain"/>
    <property type="match status" value="1"/>
</dbReference>
<evidence type="ECO:0000256" key="6">
    <source>
        <dbReference type="ARBA" id="ARBA00022679"/>
    </source>
</evidence>
<evidence type="ECO:0000313" key="19">
    <source>
        <dbReference type="Proteomes" id="UP000760668"/>
    </source>
</evidence>
<evidence type="ECO:0000256" key="8">
    <source>
        <dbReference type="ARBA" id="ARBA00022741"/>
    </source>
</evidence>
<evidence type="ECO:0000256" key="2">
    <source>
        <dbReference type="ARBA" id="ARBA00004651"/>
    </source>
</evidence>
<dbReference type="InterPro" id="IPR036890">
    <property type="entry name" value="HATPase_C_sf"/>
</dbReference>
<dbReference type="InterPro" id="IPR036097">
    <property type="entry name" value="HisK_dim/P_sf"/>
</dbReference>
<dbReference type="InterPro" id="IPR005467">
    <property type="entry name" value="His_kinase_dom"/>
</dbReference>
<dbReference type="GO" id="GO:0005524">
    <property type="term" value="F:ATP binding"/>
    <property type="evidence" value="ECO:0007669"/>
    <property type="project" value="UniProtKB-KW"/>
</dbReference>
<dbReference type="AlphaFoldDB" id="A0A921MNF3"/>
<evidence type="ECO:0000256" key="16">
    <source>
        <dbReference type="SAM" id="Phobius"/>
    </source>
</evidence>
<keyword evidence="4" id="KW-1003">Cell membrane</keyword>
<name>A0A921MNF3_9FIRM</name>
<protein>
    <recommendedName>
        <fullName evidence="3">histidine kinase</fullName>
        <ecNumber evidence="3">2.7.13.3</ecNumber>
    </recommendedName>
</protein>
<comment type="subcellular location">
    <subcellularLocation>
        <location evidence="2">Cell membrane</location>
        <topology evidence="2">Multi-pass membrane protein</topology>
    </subcellularLocation>
</comment>
<comment type="caution">
    <text evidence="18">The sequence shown here is derived from an EMBL/GenBank/DDBJ whole genome shotgun (WGS) entry which is preliminary data.</text>
</comment>
<keyword evidence="10" id="KW-0067">ATP-binding</keyword>
<dbReference type="SMART" id="SM00388">
    <property type="entry name" value="HisKA"/>
    <property type="match status" value="1"/>
</dbReference>
<keyword evidence="14" id="KW-0175">Coiled coil</keyword>
<feature type="transmembrane region" description="Helical" evidence="16">
    <location>
        <begin position="350"/>
        <end position="367"/>
    </location>
</feature>
<dbReference type="Gene3D" id="1.10.287.130">
    <property type="match status" value="1"/>
</dbReference>
<accession>A0A921MNF3</accession>
<dbReference type="GO" id="GO:0000155">
    <property type="term" value="F:phosphorelay sensor kinase activity"/>
    <property type="evidence" value="ECO:0007669"/>
    <property type="project" value="InterPro"/>
</dbReference>
<dbReference type="EC" id="2.7.13.3" evidence="3"/>
<evidence type="ECO:0000256" key="10">
    <source>
        <dbReference type="ARBA" id="ARBA00022840"/>
    </source>
</evidence>
<keyword evidence="12" id="KW-0902">Two-component regulatory system</keyword>
<keyword evidence="13 16" id="KW-0472">Membrane</keyword>
<comment type="catalytic activity">
    <reaction evidence="1">
        <text>ATP + protein L-histidine = ADP + protein N-phospho-L-histidine.</text>
        <dbReference type="EC" id="2.7.13.3"/>
    </reaction>
</comment>
<keyword evidence="7 16" id="KW-0812">Transmembrane</keyword>
<dbReference type="SUPFAM" id="SSF47384">
    <property type="entry name" value="Homodimeric domain of signal transducing histidine kinase"/>
    <property type="match status" value="1"/>
</dbReference>
<evidence type="ECO:0000259" key="17">
    <source>
        <dbReference type="PROSITE" id="PS50109"/>
    </source>
</evidence>
<dbReference type="InterPro" id="IPR003594">
    <property type="entry name" value="HATPase_dom"/>
</dbReference>
<dbReference type="Pfam" id="PF00512">
    <property type="entry name" value="HisKA"/>
    <property type="match status" value="1"/>
</dbReference>
<dbReference type="CDD" id="cd00082">
    <property type="entry name" value="HisKA"/>
    <property type="match status" value="1"/>
</dbReference>
<evidence type="ECO:0000256" key="9">
    <source>
        <dbReference type="ARBA" id="ARBA00022777"/>
    </source>
</evidence>
<evidence type="ECO:0000256" key="3">
    <source>
        <dbReference type="ARBA" id="ARBA00012438"/>
    </source>
</evidence>
<proteinExistence type="predicted"/>
<dbReference type="PANTHER" id="PTHR45528:SF1">
    <property type="entry name" value="SENSOR HISTIDINE KINASE CPXA"/>
    <property type="match status" value="1"/>
</dbReference>
<keyword evidence="9 18" id="KW-0418">Kinase</keyword>
<reference evidence="18" key="2">
    <citation type="submission" date="2021-09" db="EMBL/GenBank/DDBJ databases">
        <authorList>
            <person name="Gilroy R."/>
        </authorList>
    </citation>
    <scope>NUCLEOTIDE SEQUENCE</scope>
    <source>
        <strain evidence="18">CHK179-5677</strain>
    </source>
</reference>
<reference evidence="18" key="1">
    <citation type="journal article" date="2021" name="PeerJ">
        <title>Extensive microbial diversity within the chicken gut microbiome revealed by metagenomics and culture.</title>
        <authorList>
            <person name="Gilroy R."/>
            <person name="Ravi A."/>
            <person name="Getino M."/>
            <person name="Pursley I."/>
            <person name="Horton D.L."/>
            <person name="Alikhan N.F."/>
            <person name="Baker D."/>
            <person name="Gharbi K."/>
            <person name="Hall N."/>
            <person name="Watson M."/>
            <person name="Adriaenssens E.M."/>
            <person name="Foster-Nyarko E."/>
            <person name="Jarju S."/>
            <person name="Secka A."/>
            <person name="Antonio M."/>
            <person name="Oren A."/>
            <person name="Chaudhuri R.R."/>
            <person name="La Ragione R."/>
            <person name="Hildebrand F."/>
            <person name="Pallen M.J."/>
        </authorList>
    </citation>
    <scope>NUCLEOTIDE SEQUENCE</scope>
    <source>
        <strain evidence="18">CHK179-5677</strain>
    </source>
</reference>
<evidence type="ECO:0000256" key="7">
    <source>
        <dbReference type="ARBA" id="ARBA00022692"/>
    </source>
</evidence>
<evidence type="ECO:0000256" key="4">
    <source>
        <dbReference type="ARBA" id="ARBA00022475"/>
    </source>
</evidence>
<evidence type="ECO:0000256" key="5">
    <source>
        <dbReference type="ARBA" id="ARBA00022553"/>
    </source>
</evidence>
<feature type="region of interest" description="Disordered" evidence="15">
    <location>
        <begin position="692"/>
        <end position="714"/>
    </location>
</feature>
<dbReference type="GO" id="GO:0005886">
    <property type="term" value="C:plasma membrane"/>
    <property type="evidence" value="ECO:0007669"/>
    <property type="project" value="UniProtKB-SubCell"/>
</dbReference>
<dbReference type="InterPro" id="IPR050398">
    <property type="entry name" value="HssS/ArlS-like"/>
</dbReference>
<evidence type="ECO:0000256" key="11">
    <source>
        <dbReference type="ARBA" id="ARBA00022989"/>
    </source>
</evidence>
<feature type="coiled-coil region" evidence="14">
    <location>
        <begin position="505"/>
        <end position="532"/>
    </location>
</feature>
<dbReference type="Proteomes" id="UP000760668">
    <property type="component" value="Unassembled WGS sequence"/>
</dbReference>
<dbReference type="SUPFAM" id="SSF55874">
    <property type="entry name" value="ATPase domain of HSP90 chaperone/DNA topoisomerase II/histidine kinase"/>
    <property type="match status" value="1"/>
</dbReference>
<evidence type="ECO:0000256" key="12">
    <source>
        <dbReference type="ARBA" id="ARBA00023012"/>
    </source>
</evidence>
<dbReference type="EMBL" id="DYUC01000100">
    <property type="protein sequence ID" value="HJG87325.1"/>
    <property type="molecule type" value="Genomic_DNA"/>
</dbReference>
<dbReference type="RefSeq" id="WP_295368373.1">
    <property type="nucleotide sequence ID" value="NZ_DYUC01000100.1"/>
</dbReference>
<keyword evidence="6" id="KW-0808">Transferase</keyword>
<dbReference type="PROSITE" id="PS50109">
    <property type="entry name" value="HIS_KIN"/>
    <property type="match status" value="1"/>
</dbReference>